<dbReference type="STRING" id="160488.PP_5488"/>
<dbReference type="RefSeq" id="WP_049586824.1">
    <property type="nucleotide sequence ID" value="NC_002947.4"/>
</dbReference>
<dbReference type="KEGG" id="ppu:PP_5488"/>
<dbReference type="AlphaFoldDB" id="A0A140FW42"/>
<reference evidence="1 2" key="2">
    <citation type="journal article" date="2016" name="Environ. Microbiol.">
        <title>The revisited genome of Pseudomonas putida KT2440 enlightens its value as a robust metabolic chassis.</title>
        <authorList>
            <person name="Belda E."/>
            <person name="van Heck R.G."/>
            <person name="Lopez-Sanchez M.J."/>
            <person name="Cruveiller S."/>
            <person name="Barbe V."/>
            <person name="Fraser C."/>
            <person name="Klenk H.P."/>
            <person name="Petersen J."/>
            <person name="Morgat A."/>
            <person name="Nikel P.I."/>
            <person name="Vallenet D."/>
            <person name="Rouy Z."/>
            <person name="Sekowska A."/>
            <person name="Martins Dos Santos V.A."/>
            <person name="de Lorenzo V."/>
            <person name="Danchin A."/>
            <person name="Medigue C."/>
        </authorList>
    </citation>
    <scope>NUCLEOTIDE SEQUENCE [LARGE SCALE GENOMIC DNA]</scope>
    <source>
        <strain evidence="2">ATCC 47054 / DSM 6125 / CFBP 8728 / NCIMB 11950 / KT2440</strain>
    </source>
</reference>
<keyword evidence="2" id="KW-1185">Reference proteome</keyword>
<protein>
    <submittedName>
        <fullName evidence="1">Uncharacterized protein</fullName>
    </submittedName>
</protein>
<sequence length="219" mass="25026">MFHTVMGARVMSLFEEHEAPEWRFVYHSLNCEWFYITKIEWENGEPAGIYMMLIGNMAELQLLLAAKLKDTTIGNIYLVSPGHINGTGHWNHNLLLKIDEVDDVYDGCANINHIYTIHRNGPVELYSSEPDGQWEKNERNVIYDAGPDVLKVIEAERDEKSSRLASIMQASARIHKNDAATSNSWLLTPNDEFGGRRPIDMTNPVDYDWLQSHIAKSHA</sequence>
<dbReference type="Proteomes" id="UP000000556">
    <property type="component" value="Chromosome"/>
</dbReference>
<dbReference type="OrthoDB" id="7021542at2"/>
<dbReference type="EMBL" id="AE015451">
    <property type="protein sequence ID" value="AMM02825.1"/>
    <property type="molecule type" value="Genomic_DNA"/>
</dbReference>
<evidence type="ECO:0000313" key="2">
    <source>
        <dbReference type="Proteomes" id="UP000000556"/>
    </source>
</evidence>
<organism evidence="1 2">
    <name type="scientific">Pseudomonas putida (strain ATCC 47054 / DSM 6125 / CFBP 8728 / NCIMB 11950 / KT2440)</name>
    <dbReference type="NCBI Taxonomy" id="160488"/>
    <lineage>
        <taxon>Bacteria</taxon>
        <taxon>Pseudomonadati</taxon>
        <taxon>Pseudomonadota</taxon>
        <taxon>Gammaproteobacteria</taxon>
        <taxon>Pseudomonadales</taxon>
        <taxon>Pseudomonadaceae</taxon>
        <taxon>Pseudomonas</taxon>
    </lineage>
</organism>
<proteinExistence type="predicted"/>
<reference evidence="1 2" key="1">
    <citation type="journal article" date="2002" name="Environ. Microbiol.">
        <title>Complete genome sequence and comparative analysis of the metabolically versatile Pseudomonas putida KT2440.</title>
        <authorList>
            <person name="Nelson K.E."/>
            <person name="Weinel C."/>
            <person name="Paulsen I.T."/>
            <person name="Dodson R.J."/>
            <person name="Hilbert H."/>
            <person name="Martins dos Santos V.A."/>
            <person name="Fouts D.E."/>
            <person name="Gill S.R."/>
            <person name="Pop M."/>
            <person name="Holmes M."/>
            <person name="Brinkac L."/>
            <person name="Beanan M."/>
            <person name="DeBoy R.T."/>
            <person name="Daugherty S."/>
            <person name="Kolonay J."/>
            <person name="Madupu R."/>
            <person name="Nelson W."/>
            <person name="White O."/>
            <person name="Peterson J."/>
            <person name="Khouri H."/>
            <person name="Hance I."/>
            <person name="Chris Lee P."/>
            <person name="Holtzapple E."/>
            <person name="Scanlan D."/>
            <person name="Tran K."/>
            <person name="Moazzez A."/>
            <person name="Utterback T."/>
            <person name="Rizzo M."/>
            <person name="Lee K."/>
            <person name="Kosack D."/>
            <person name="Moestl D."/>
            <person name="Wedler H."/>
            <person name="Lauber J."/>
            <person name="Stjepandic D."/>
            <person name="Hoheisel J."/>
            <person name="Straetz M."/>
            <person name="Heim S."/>
            <person name="Kiewitz C."/>
            <person name="Eisen J.A."/>
            <person name="Timmis K.N."/>
            <person name="Dusterhoft A."/>
            <person name="Tummler B."/>
            <person name="Fraser C.M."/>
        </authorList>
    </citation>
    <scope>NUCLEOTIDE SEQUENCE [LARGE SCALE GENOMIC DNA]</scope>
    <source>
        <strain evidence="2">ATCC 47054 / DSM 6125 / CFBP 8728 / NCIMB 11950 / KT2440</strain>
    </source>
</reference>
<gene>
    <name evidence="1" type="ordered locus">PP_5488</name>
</gene>
<name>A0A140FW42_PSEPK</name>
<dbReference type="BioCyc" id="PPUT160488:G1G01-2053-MONOMER"/>
<evidence type="ECO:0000313" key="1">
    <source>
        <dbReference type="EMBL" id="AMM02825.1"/>
    </source>
</evidence>
<accession>A0A140FW42</accession>